<name>A0A839HCL3_9GAMM</name>
<protein>
    <submittedName>
        <fullName evidence="1">DUF2058 domain-containing protein</fullName>
    </submittedName>
</protein>
<dbReference type="EMBL" id="JABVCQ010000003">
    <property type="protein sequence ID" value="MBB1124937.1"/>
    <property type="molecule type" value="Genomic_DNA"/>
</dbReference>
<dbReference type="RefSeq" id="WP_182582050.1">
    <property type="nucleotide sequence ID" value="NZ_JABVCQ010000003.1"/>
</dbReference>
<evidence type="ECO:0000313" key="2">
    <source>
        <dbReference type="Proteomes" id="UP000548632"/>
    </source>
</evidence>
<organism evidence="1 2">
    <name type="scientific">Thiospirillum jenense</name>
    <dbReference type="NCBI Taxonomy" id="1653858"/>
    <lineage>
        <taxon>Bacteria</taxon>
        <taxon>Pseudomonadati</taxon>
        <taxon>Pseudomonadota</taxon>
        <taxon>Gammaproteobacteria</taxon>
        <taxon>Chromatiales</taxon>
        <taxon>Chromatiaceae</taxon>
        <taxon>Thiospirillum</taxon>
    </lineage>
</organism>
<sequence length="181" mass="20463">MVTSLQDQLLQLGLVKTQQVKQVKTAQRKQKRAGGDPSAQVRQQAVQTALAEKQAQDRELNRQRDADAERRAAAHALRELIHANRLPRDPAEVAYHFADGKTLKRLYVTSAQHHAIVTGRLAIVRQDHFYELIPADIAQRVAERDASFILVWNHADQSNADHAKAAEDEYAAYQVPDDLMW</sequence>
<proteinExistence type="predicted"/>
<dbReference type="InterPro" id="IPR018636">
    <property type="entry name" value="DUF2058"/>
</dbReference>
<evidence type="ECO:0000313" key="1">
    <source>
        <dbReference type="EMBL" id="MBB1124937.1"/>
    </source>
</evidence>
<dbReference type="Proteomes" id="UP000548632">
    <property type="component" value="Unassembled WGS sequence"/>
</dbReference>
<keyword evidence="2" id="KW-1185">Reference proteome</keyword>
<comment type="caution">
    <text evidence="1">The sequence shown here is derived from an EMBL/GenBank/DDBJ whole genome shotgun (WGS) entry which is preliminary data.</text>
</comment>
<dbReference type="AlphaFoldDB" id="A0A839HCL3"/>
<dbReference type="Pfam" id="PF09831">
    <property type="entry name" value="DUF2058"/>
    <property type="match status" value="1"/>
</dbReference>
<accession>A0A839HCL3</accession>
<reference evidence="1 2" key="1">
    <citation type="journal article" date="2020" name="Arch. Microbiol.">
        <title>The genome sequence of the giant phototrophic gammaproteobacterium Thiospirillum jenense gives insight into its physiological properties and phylogenetic relationships.</title>
        <authorList>
            <person name="Imhoff J.F."/>
            <person name="Meyer T.E."/>
            <person name="Kyndt J.A."/>
        </authorList>
    </citation>
    <scope>NUCLEOTIDE SEQUENCE [LARGE SCALE GENOMIC DNA]</scope>
    <source>
        <strain evidence="1 2">DSM 216</strain>
    </source>
</reference>
<gene>
    <name evidence="1" type="ORF">HUK38_01655</name>
</gene>